<feature type="non-terminal residue" evidence="1">
    <location>
        <position position="161"/>
    </location>
</feature>
<proteinExistence type="predicted"/>
<organism evidence="1 2">
    <name type="scientific">Symbiodinium pilosum</name>
    <name type="common">Dinoflagellate</name>
    <dbReference type="NCBI Taxonomy" id="2952"/>
    <lineage>
        <taxon>Eukaryota</taxon>
        <taxon>Sar</taxon>
        <taxon>Alveolata</taxon>
        <taxon>Dinophyceae</taxon>
        <taxon>Suessiales</taxon>
        <taxon>Symbiodiniaceae</taxon>
        <taxon>Symbiodinium</taxon>
    </lineage>
</organism>
<dbReference type="EMBL" id="CAJNIZ010009469">
    <property type="protein sequence ID" value="CAE7282273.1"/>
    <property type="molecule type" value="Genomic_DNA"/>
</dbReference>
<comment type="caution">
    <text evidence="1">The sequence shown here is derived from an EMBL/GenBank/DDBJ whole genome shotgun (WGS) entry which is preliminary data.</text>
</comment>
<keyword evidence="2" id="KW-1185">Reference proteome</keyword>
<dbReference type="OrthoDB" id="423388at2759"/>
<reference evidence="1" key="1">
    <citation type="submission" date="2021-02" db="EMBL/GenBank/DDBJ databases">
        <authorList>
            <person name="Dougan E. K."/>
            <person name="Rhodes N."/>
            <person name="Thang M."/>
            <person name="Chan C."/>
        </authorList>
    </citation>
    <scope>NUCLEOTIDE SEQUENCE</scope>
</reference>
<name>A0A812MWX8_SYMPI</name>
<evidence type="ECO:0000313" key="2">
    <source>
        <dbReference type="Proteomes" id="UP000649617"/>
    </source>
</evidence>
<sequence>VQLGKCRTRLALPAVGTNELGRLLVSCAEVLAGEESTTEAALARGRAGWLLDRLMPLLARADNAAQVAPLVAQQLGQGLSKQAARSFQRLLRRLSPQEAQEVLRTALQSHLKVAERVALLRDLSDLNLFEEGPNAAAFVALLEPLRNVGACNPTAEAVMCP</sequence>
<evidence type="ECO:0000313" key="1">
    <source>
        <dbReference type="EMBL" id="CAE7282273.1"/>
    </source>
</evidence>
<accession>A0A812MWX8</accession>
<dbReference type="AlphaFoldDB" id="A0A812MWX8"/>
<dbReference type="Proteomes" id="UP000649617">
    <property type="component" value="Unassembled WGS sequence"/>
</dbReference>
<protein>
    <submittedName>
        <fullName evidence="1">Uncharacterized protein</fullName>
    </submittedName>
</protein>
<gene>
    <name evidence="1" type="ORF">SPIL2461_LOCUS6334</name>
</gene>